<accession>A0ABS7GK69</accession>
<name>A0ABS7GK69_9BACT</name>
<dbReference type="Proteomes" id="UP000812961">
    <property type="component" value="Unassembled WGS sequence"/>
</dbReference>
<keyword evidence="2" id="KW-1185">Reference proteome</keyword>
<dbReference type="RefSeq" id="WP_220253434.1">
    <property type="nucleotide sequence ID" value="NZ_JAICCF010000006.1"/>
</dbReference>
<dbReference type="Gene3D" id="1.10.30.50">
    <property type="match status" value="1"/>
</dbReference>
<sequence>MIQIVRKTALPVPAILQQRGREATDALLERHNNGERNFASKVDFDSKIYGHHTVKNALRDAQSHKCCFCESRISHISHGDVEHYRPKTAWVQDSEPFNRPGYYWLAYDWDNLLLSCQLCNERHKKNYFPLQTPSNRALSHQSNISLEEPLFIHPVLEDPARFITFREEVTVAINGNDRGTVTIERLGLTRPALNESRREILALIRTVYDMAKGFPEAHPEGKQEARDLVKRYYDESQVDDTQYAGMRRAFFQQHPLENL</sequence>
<evidence type="ECO:0000313" key="1">
    <source>
        <dbReference type="EMBL" id="MBW8688114.1"/>
    </source>
</evidence>
<proteinExistence type="predicted"/>
<comment type="caution">
    <text evidence="1">The sequence shown here is derived from an EMBL/GenBank/DDBJ whole genome shotgun (WGS) entry which is preliminary data.</text>
</comment>
<gene>
    <name evidence="1" type="ORF">K1Y79_27505</name>
</gene>
<evidence type="ECO:0008006" key="3">
    <source>
        <dbReference type="Google" id="ProtNLM"/>
    </source>
</evidence>
<protein>
    <recommendedName>
        <fullName evidence="3">TIGR02646 family protein</fullName>
    </recommendedName>
</protein>
<evidence type="ECO:0000313" key="2">
    <source>
        <dbReference type="Proteomes" id="UP000812961"/>
    </source>
</evidence>
<dbReference type="EMBL" id="JAICCF010000006">
    <property type="protein sequence ID" value="MBW8688114.1"/>
    <property type="molecule type" value="Genomic_DNA"/>
</dbReference>
<reference evidence="1 2" key="1">
    <citation type="submission" date="2021-08" db="EMBL/GenBank/DDBJ databases">
        <title>The genome sequence of Chitinophaga sp. B61.</title>
        <authorList>
            <person name="Zhang X."/>
        </authorList>
    </citation>
    <scope>NUCLEOTIDE SEQUENCE [LARGE SCALE GENOMIC DNA]</scope>
    <source>
        <strain evidence="1 2">B61</strain>
    </source>
</reference>
<organism evidence="1 2">
    <name type="scientific">Chitinophaga rhizophila</name>
    <dbReference type="NCBI Taxonomy" id="2866212"/>
    <lineage>
        <taxon>Bacteria</taxon>
        <taxon>Pseudomonadati</taxon>
        <taxon>Bacteroidota</taxon>
        <taxon>Chitinophagia</taxon>
        <taxon>Chitinophagales</taxon>
        <taxon>Chitinophagaceae</taxon>
        <taxon>Chitinophaga</taxon>
    </lineage>
</organism>